<dbReference type="OrthoDB" id="3186156at2"/>
<name>A0A1T5DS61_9FIRM</name>
<dbReference type="InterPro" id="IPR039564">
    <property type="entry name" value="Peptidase_C39-like"/>
</dbReference>
<evidence type="ECO:0000313" key="4">
    <source>
        <dbReference type="Proteomes" id="UP000243406"/>
    </source>
</evidence>
<keyword evidence="4" id="KW-1185">Reference proteome</keyword>
<sequence>MKQLVRAILVASLIIVTLISLLLFLIHWQIAGIPSIIMDNAVSTLFGGENSKKVLEQWDRITKYQEIVTLVHEEDKPPKLEDAIESLSDCSEINVTDTFDLDWQDLMTVDTIRIQQNFRKKIEEKKVREIGNTFIDIKTSKRWETRYDSDGGSYTILVGYVVCKTRDFNDTEFEKYYLKDNFKKSAQGAEYMSWQLHEIYVGEENSPEEDIDSTELPEIVEGENITTVNYYNQAKGYWSQKVYGRGTKTKTNTYTWSGCGPTAAAIVFSTLKNDTSIDPYTMGELFYKKNLRFDAGTAHNAMVVAAKEYGLKSDFFAFNQTDKLVNHLNKGHIVTSVLGRNKTDLYGGRGHFVVINGIRETNGKVEVYVTDPAYSKKNGWWDINTVVTGSKNFSAVWD</sequence>
<evidence type="ECO:0000313" key="3">
    <source>
        <dbReference type="EMBL" id="SKB74597.1"/>
    </source>
</evidence>
<keyword evidence="1" id="KW-0472">Membrane</keyword>
<dbReference type="Pfam" id="PF13529">
    <property type="entry name" value="Peptidase_C39_2"/>
    <property type="match status" value="1"/>
</dbReference>
<protein>
    <submittedName>
        <fullName evidence="3">Peptidase_C39 like family protein</fullName>
    </submittedName>
</protein>
<proteinExistence type="predicted"/>
<dbReference type="RefSeq" id="WP_079590819.1">
    <property type="nucleotide sequence ID" value="NZ_FUYN01000014.1"/>
</dbReference>
<gene>
    <name evidence="3" type="ORF">SAMN02745120_0124</name>
</gene>
<feature type="domain" description="Peptidase C39-like" evidence="2">
    <location>
        <begin position="228"/>
        <end position="373"/>
    </location>
</feature>
<reference evidence="4" key="1">
    <citation type="submission" date="2017-02" db="EMBL/GenBank/DDBJ databases">
        <authorList>
            <person name="Varghese N."/>
            <person name="Submissions S."/>
        </authorList>
    </citation>
    <scope>NUCLEOTIDE SEQUENCE [LARGE SCALE GENOMIC DNA]</scope>
    <source>
        <strain evidence="4">ATCC 35199</strain>
    </source>
</reference>
<evidence type="ECO:0000256" key="1">
    <source>
        <dbReference type="SAM" id="Phobius"/>
    </source>
</evidence>
<keyword evidence="1" id="KW-0812">Transmembrane</keyword>
<dbReference type="Proteomes" id="UP000243406">
    <property type="component" value="Unassembled WGS sequence"/>
</dbReference>
<accession>A0A1T5DS61</accession>
<feature type="transmembrane region" description="Helical" evidence="1">
    <location>
        <begin position="7"/>
        <end position="28"/>
    </location>
</feature>
<keyword evidence="1" id="KW-1133">Transmembrane helix</keyword>
<organism evidence="3 4">
    <name type="scientific">Acetoanaerobium noterae</name>
    <dbReference type="NCBI Taxonomy" id="745369"/>
    <lineage>
        <taxon>Bacteria</taxon>
        <taxon>Bacillati</taxon>
        <taxon>Bacillota</taxon>
        <taxon>Clostridia</taxon>
        <taxon>Peptostreptococcales</taxon>
        <taxon>Filifactoraceae</taxon>
        <taxon>Acetoanaerobium</taxon>
    </lineage>
</organism>
<dbReference type="AlphaFoldDB" id="A0A1T5DS61"/>
<dbReference type="EMBL" id="FUYN01000014">
    <property type="protein sequence ID" value="SKB74597.1"/>
    <property type="molecule type" value="Genomic_DNA"/>
</dbReference>
<evidence type="ECO:0000259" key="2">
    <source>
        <dbReference type="Pfam" id="PF13529"/>
    </source>
</evidence>
<dbReference type="Gene3D" id="3.90.70.10">
    <property type="entry name" value="Cysteine proteinases"/>
    <property type="match status" value="1"/>
</dbReference>